<dbReference type="Proteomes" id="UP000031623">
    <property type="component" value="Chromosome"/>
</dbReference>
<reference evidence="2 3" key="1">
    <citation type="journal article" date="2014" name="ISME J.">
        <title>Ecophysiology of Thioploca ingrica as revealed by the complete genome sequence supplemented with proteomic evidence.</title>
        <authorList>
            <person name="Kojima H."/>
            <person name="Ogura Y."/>
            <person name="Yamamoto N."/>
            <person name="Togashi T."/>
            <person name="Mori H."/>
            <person name="Watanabe T."/>
            <person name="Nemoto F."/>
            <person name="Kurokawa K."/>
            <person name="Hayashi T."/>
            <person name="Fukui M."/>
        </authorList>
    </citation>
    <scope>NUCLEOTIDE SEQUENCE [LARGE SCALE GENOMIC DNA]</scope>
</reference>
<dbReference type="OrthoDB" id="583151at2"/>
<protein>
    <submittedName>
        <fullName evidence="2">Uncharacterized protein</fullName>
    </submittedName>
</protein>
<gene>
    <name evidence="2" type="ORF">THII_1129</name>
</gene>
<evidence type="ECO:0000256" key="1">
    <source>
        <dbReference type="SAM" id="MobiDB-lite"/>
    </source>
</evidence>
<evidence type="ECO:0000313" key="2">
    <source>
        <dbReference type="EMBL" id="BAP55426.1"/>
    </source>
</evidence>
<feature type="region of interest" description="Disordered" evidence="1">
    <location>
        <begin position="360"/>
        <end position="394"/>
    </location>
</feature>
<feature type="compositionally biased region" description="Polar residues" evidence="1">
    <location>
        <begin position="360"/>
        <end position="374"/>
    </location>
</feature>
<dbReference type="KEGG" id="tig:THII_1129"/>
<evidence type="ECO:0000313" key="3">
    <source>
        <dbReference type="Proteomes" id="UP000031623"/>
    </source>
</evidence>
<proteinExistence type="predicted"/>
<dbReference type="EMBL" id="AP014633">
    <property type="protein sequence ID" value="BAP55426.1"/>
    <property type="molecule type" value="Genomic_DNA"/>
</dbReference>
<organism evidence="2 3">
    <name type="scientific">Thioploca ingrica</name>
    <dbReference type="NCBI Taxonomy" id="40754"/>
    <lineage>
        <taxon>Bacteria</taxon>
        <taxon>Pseudomonadati</taxon>
        <taxon>Pseudomonadota</taxon>
        <taxon>Gammaproteobacteria</taxon>
        <taxon>Thiotrichales</taxon>
        <taxon>Thiotrichaceae</taxon>
        <taxon>Thioploca</taxon>
    </lineage>
</organism>
<keyword evidence="3" id="KW-1185">Reference proteome</keyword>
<accession>A0A090BUN7</accession>
<dbReference type="STRING" id="40754.THII_1129"/>
<name>A0A090BUN7_9GAMM</name>
<sequence length="394" mass="43990">MLVKFFHRFISTPKTGYDNQSSFSEQDPTPPNYPFGLRKSVAITPNDRNELGEPMRILPRTRVIEPVDFNGFNRVGTQSLPRSIHEKTHRWLQTHLDNPLGAMIKLIPQEYAGPFVINKPLILDGQGATLWAFKGPVLQIYSPTLTLKNLNIEVTGESFSHAEEECAIQVGPATVVHCENVQVRGQVMGIEGETGVWHYPYSLHLGQLAPRTSQQFFIQIQVPMPCQLESAIAGVHLTPQQLQAGYQKVVLTIEPLAEDTSLCGSLYIKTAHLKRRIQLTAHILSTVGSKTHSLPLVLSPTNEQSLPPNESLPLTPQQIDKPTLSSPQTTDIHPEPAKPMLSTHKNHLSQLEKSVFFTKNTPKNLDQPMTTKSVPANLHDVPTKNVFFKQPRNK</sequence>
<dbReference type="HOGENOM" id="CLU_700080_0_0_6"/>
<dbReference type="AlphaFoldDB" id="A0A090BUN7"/>